<dbReference type="VEuPathDB" id="FungiDB:DD237_004965"/>
<organism evidence="3 4">
    <name type="scientific">Peronospora effusa</name>
    <dbReference type="NCBI Taxonomy" id="542832"/>
    <lineage>
        <taxon>Eukaryota</taxon>
        <taxon>Sar</taxon>
        <taxon>Stramenopiles</taxon>
        <taxon>Oomycota</taxon>
        <taxon>Peronosporomycetes</taxon>
        <taxon>Peronosporales</taxon>
        <taxon>Peronosporaceae</taxon>
        <taxon>Peronospora</taxon>
    </lineage>
</organism>
<accession>A0A3M6VBW1</accession>
<comment type="caution">
    <text evidence="3">The sequence shown here is derived from an EMBL/GenBank/DDBJ whole genome shotgun (WGS) entry which is preliminary data.</text>
</comment>
<reference evidence="3 4" key="1">
    <citation type="submission" date="2018-06" db="EMBL/GenBank/DDBJ databases">
        <title>Comparative genomics of downy mildews reveals potential adaptations to biotrophy.</title>
        <authorList>
            <person name="Fletcher K."/>
            <person name="Klosterman S.J."/>
            <person name="Derevnina L."/>
            <person name="Martin F."/>
            <person name="Koike S."/>
            <person name="Reyes Chin-Wo S."/>
            <person name="Mou B."/>
            <person name="Michelmore R."/>
        </authorList>
    </citation>
    <scope>NUCLEOTIDE SEQUENCE [LARGE SCALE GENOMIC DNA]</scope>
    <source>
        <strain evidence="3 4">R14</strain>
    </source>
</reference>
<dbReference type="Pfam" id="PF10382">
    <property type="entry name" value="ZGRF1-like_N"/>
    <property type="match status" value="1"/>
</dbReference>
<dbReference type="Proteomes" id="UP000282087">
    <property type="component" value="Unassembled WGS sequence"/>
</dbReference>
<keyword evidence="4" id="KW-1185">Reference proteome</keyword>
<proteinExistence type="predicted"/>
<feature type="compositionally biased region" description="Polar residues" evidence="1">
    <location>
        <begin position="96"/>
        <end position="111"/>
    </location>
</feature>
<gene>
    <name evidence="3" type="ORF">DD238_004217</name>
</gene>
<dbReference type="EMBL" id="QLLG01000305">
    <property type="protein sequence ID" value="RMX64518.1"/>
    <property type="molecule type" value="Genomic_DNA"/>
</dbReference>
<dbReference type="InterPro" id="IPR018838">
    <property type="entry name" value="ZGRF1-like_N"/>
</dbReference>
<dbReference type="AlphaFoldDB" id="A0A3M6VBW1"/>
<feature type="domain" description="5'-3' DNA helicase ZGRF1-like N-terminal" evidence="2">
    <location>
        <begin position="16"/>
        <end position="88"/>
    </location>
</feature>
<protein>
    <recommendedName>
        <fullName evidence="2">5'-3' DNA helicase ZGRF1-like N-terminal domain-containing protein</fullName>
    </recommendedName>
</protein>
<sequence length="203" mass="23050">MTKLCDLLGSQSEVMYECMYTTHKTQKRKIWHDGFVMLYSSRKIIVYADDEGKAGKVIDETKWSLVDWDCKDEEHIETSKFLVEIVNETPVDATSYTSESVNTAQQSSRMNHSGPHARLEGKMHLSNAKVRTSVNHNVSRQIRPARVGQGYKNRNVSTTSNVSTSPTLESLSFDFARNPTSDWNYVPNAINRTPDEVLALLEM</sequence>
<evidence type="ECO:0000259" key="2">
    <source>
        <dbReference type="Pfam" id="PF10382"/>
    </source>
</evidence>
<evidence type="ECO:0000313" key="3">
    <source>
        <dbReference type="EMBL" id="RMX64518.1"/>
    </source>
</evidence>
<name>A0A3M6VBW1_9STRA</name>
<evidence type="ECO:0000256" key="1">
    <source>
        <dbReference type="SAM" id="MobiDB-lite"/>
    </source>
</evidence>
<feature type="region of interest" description="Disordered" evidence="1">
    <location>
        <begin position="96"/>
        <end position="116"/>
    </location>
</feature>
<evidence type="ECO:0000313" key="4">
    <source>
        <dbReference type="Proteomes" id="UP000282087"/>
    </source>
</evidence>